<dbReference type="Gene3D" id="3.40.630.30">
    <property type="match status" value="1"/>
</dbReference>
<dbReference type="Pfam" id="PF00583">
    <property type="entry name" value="Acetyltransf_1"/>
    <property type="match status" value="1"/>
</dbReference>
<dbReference type="Proteomes" id="UP001595755">
    <property type="component" value="Unassembled WGS sequence"/>
</dbReference>
<dbReference type="EMBL" id="JBHSED010000035">
    <property type="protein sequence ID" value="MFC4304932.1"/>
    <property type="molecule type" value="Genomic_DNA"/>
</dbReference>
<dbReference type="PANTHER" id="PTHR43420">
    <property type="entry name" value="ACETYLTRANSFERASE"/>
    <property type="match status" value="1"/>
</dbReference>
<keyword evidence="2 4" id="KW-0012">Acyltransferase</keyword>
<evidence type="ECO:0000256" key="2">
    <source>
        <dbReference type="ARBA" id="ARBA00023315"/>
    </source>
</evidence>
<dbReference type="InterPro" id="IPR000182">
    <property type="entry name" value="GNAT_dom"/>
</dbReference>
<accession>A0ABV8SDI7</accession>
<evidence type="ECO:0000313" key="5">
    <source>
        <dbReference type="Proteomes" id="UP001595755"/>
    </source>
</evidence>
<gene>
    <name evidence="4" type="ORF">ACFO1S_15990</name>
</gene>
<evidence type="ECO:0000259" key="3">
    <source>
        <dbReference type="PROSITE" id="PS51186"/>
    </source>
</evidence>
<evidence type="ECO:0000256" key="1">
    <source>
        <dbReference type="ARBA" id="ARBA00022679"/>
    </source>
</evidence>
<dbReference type="EC" id="2.3.1.-" evidence="4"/>
<keyword evidence="5" id="KW-1185">Reference proteome</keyword>
<dbReference type="SUPFAM" id="SSF55729">
    <property type="entry name" value="Acyl-CoA N-acyltransferases (Nat)"/>
    <property type="match status" value="1"/>
</dbReference>
<dbReference type="PROSITE" id="PS51186">
    <property type="entry name" value="GNAT"/>
    <property type="match status" value="1"/>
</dbReference>
<dbReference type="InterPro" id="IPR050680">
    <property type="entry name" value="YpeA/RimI_acetyltransf"/>
</dbReference>
<feature type="domain" description="N-acetyltransferase" evidence="3">
    <location>
        <begin position="1"/>
        <end position="147"/>
    </location>
</feature>
<dbReference type="RefSeq" id="WP_204603610.1">
    <property type="nucleotide sequence ID" value="NZ_JBHSED010000035.1"/>
</dbReference>
<reference evidence="5" key="1">
    <citation type="journal article" date="2019" name="Int. J. Syst. Evol. Microbiol.">
        <title>The Global Catalogue of Microorganisms (GCM) 10K type strain sequencing project: providing services to taxonomists for standard genome sequencing and annotation.</title>
        <authorList>
            <consortium name="The Broad Institute Genomics Platform"/>
            <consortium name="The Broad Institute Genome Sequencing Center for Infectious Disease"/>
            <person name="Wu L."/>
            <person name="Ma J."/>
        </authorList>
    </citation>
    <scope>NUCLEOTIDE SEQUENCE [LARGE SCALE GENOMIC DNA]</scope>
    <source>
        <strain evidence="5">CGMCC 4.1641</strain>
    </source>
</reference>
<keyword evidence="1 4" id="KW-0808">Transferase</keyword>
<comment type="caution">
    <text evidence="4">The sequence shown here is derived from an EMBL/GenBank/DDBJ whole genome shotgun (WGS) entry which is preliminary data.</text>
</comment>
<dbReference type="InterPro" id="IPR016181">
    <property type="entry name" value="Acyl_CoA_acyltransferase"/>
</dbReference>
<dbReference type="PANTHER" id="PTHR43420:SF47">
    <property type="entry name" value="N-ACETYLTRANSFERASE DOMAIN-CONTAINING PROTEIN"/>
    <property type="match status" value="1"/>
</dbReference>
<dbReference type="GO" id="GO:0016746">
    <property type="term" value="F:acyltransferase activity"/>
    <property type="evidence" value="ECO:0007669"/>
    <property type="project" value="UniProtKB-KW"/>
</dbReference>
<organism evidence="4 5">
    <name type="scientific">Cohnella boryungensis</name>
    <dbReference type="NCBI Taxonomy" id="768479"/>
    <lineage>
        <taxon>Bacteria</taxon>
        <taxon>Bacillati</taxon>
        <taxon>Bacillota</taxon>
        <taxon>Bacilli</taxon>
        <taxon>Bacillales</taxon>
        <taxon>Paenibacillaceae</taxon>
        <taxon>Cohnella</taxon>
    </lineage>
</organism>
<name>A0ABV8SDI7_9BACL</name>
<dbReference type="CDD" id="cd04301">
    <property type="entry name" value="NAT_SF"/>
    <property type="match status" value="1"/>
</dbReference>
<evidence type="ECO:0000313" key="4">
    <source>
        <dbReference type="EMBL" id="MFC4304932.1"/>
    </source>
</evidence>
<protein>
    <submittedName>
        <fullName evidence="4">GNAT family N-acetyltransferase</fullName>
        <ecNumber evidence="4">2.3.1.-</ecNumber>
    </submittedName>
</protein>
<sequence length="148" mass="17302">MIRWRQPRDDKSIVELVRTQLVPISPWQHPRDRRLNTEIVRRIRRGVTLVAVPSRNSSPVGFIHLEFRHPALFIDLLAVDSRFQNKRLGTELMLRAERHGLSKGCTISCVFVDEDNTRALRFYHRLGYYTTRSFPALKVIELAKSLIP</sequence>
<proteinExistence type="predicted"/>